<feature type="domain" description="DDH" evidence="1">
    <location>
        <begin position="27"/>
        <end position="166"/>
    </location>
</feature>
<gene>
    <name evidence="3" type="ORF">Ga0123461_1359</name>
</gene>
<dbReference type="KEGG" id="maes:Ga0123461_1359"/>
<feature type="domain" description="DHHA1" evidence="2">
    <location>
        <begin position="245"/>
        <end position="329"/>
    </location>
</feature>
<evidence type="ECO:0000259" key="2">
    <source>
        <dbReference type="Pfam" id="PF02272"/>
    </source>
</evidence>
<dbReference type="Pfam" id="PF02272">
    <property type="entry name" value="DHHA1"/>
    <property type="match status" value="1"/>
</dbReference>
<dbReference type="PANTHER" id="PTHR47618:SF1">
    <property type="entry name" value="BIFUNCTIONAL OLIGORIBONUCLEASE AND PAP PHOSPHATASE NRNA"/>
    <property type="match status" value="1"/>
</dbReference>
<accession>A0A2K8KXT8</accession>
<dbReference type="Pfam" id="PF01368">
    <property type="entry name" value="DHH"/>
    <property type="match status" value="1"/>
</dbReference>
<dbReference type="AlphaFoldDB" id="A0A2K8KXT8"/>
<dbReference type="InterPro" id="IPR038763">
    <property type="entry name" value="DHH_sf"/>
</dbReference>
<keyword evidence="4" id="KW-1185">Reference proteome</keyword>
<evidence type="ECO:0000313" key="3">
    <source>
        <dbReference type="EMBL" id="ATX79775.1"/>
    </source>
</evidence>
<dbReference type="InterPro" id="IPR051319">
    <property type="entry name" value="Oligoribo/pAp-PDE_c-di-AMP_PDE"/>
</dbReference>
<sequence length="333" mass="36242">MTRKLQSLFSDIDWQPVIGEIEKAESITLTTHCNPDGDGIGSELALFDALTRMGKKVRLFNRDGIPRIYTFLEHAWNVERGDPHCESHHADLIISLDSGSRPRLGLSDAFFEGSVLVNIDHHASNKKFGDYNIVDSRYCATGAMVFDLMIAMNIPLTVASASAIYTAVLTDTASFRLSTTTAAVYRMVADLVDAGAKPWPISMGVYESRPLAGLHILSAALETLEICDEGRSAWMHISREMYDATGADVEDSEGLIDYGRSINGIEIAVLIRSDENSENCWKVNFRAKTVADVGALASSLGGGGHHYAAGCMMRGSFEEVRATVQKAVSDSLV</sequence>
<dbReference type="EC" id="3.1.3.7" evidence="3"/>
<dbReference type="InterPro" id="IPR001667">
    <property type="entry name" value="DDH_dom"/>
</dbReference>
<dbReference type="OrthoDB" id="9803668at2"/>
<dbReference type="RefSeq" id="WP_100277630.1">
    <property type="nucleotide sequence ID" value="NZ_CP018799.1"/>
</dbReference>
<reference evidence="3 4" key="1">
    <citation type="submission" date="2016-12" db="EMBL/GenBank/DDBJ databases">
        <title>Isolation and genomic insights into novel planktonic Zetaproteobacteria from stratified waters of the Chesapeake Bay.</title>
        <authorList>
            <person name="McAllister S.M."/>
            <person name="Kato S."/>
            <person name="Chan C.S."/>
            <person name="Chiu B.K."/>
            <person name="Field E.K."/>
        </authorList>
    </citation>
    <scope>NUCLEOTIDE SEQUENCE [LARGE SCALE GENOMIC DNA]</scope>
    <source>
        <strain evidence="3 4">CP-5</strain>
    </source>
</reference>
<protein>
    <submittedName>
        <fullName evidence="3">Phosphoesterase RecJ domain-containing protein</fullName>
        <ecNumber evidence="3">3.1.13.3</ecNumber>
        <ecNumber evidence="3">3.1.3.7</ecNumber>
    </submittedName>
</protein>
<dbReference type="Proteomes" id="UP000231701">
    <property type="component" value="Chromosome"/>
</dbReference>
<evidence type="ECO:0000259" key="1">
    <source>
        <dbReference type="Pfam" id="PF01368"/>
    </source>
</evidence>
<dbReference type="GO" id="GO:0008441">
    <property type="term" value="F:3'(2'),5'-bisphosphate nucleotidase activity"/>
    <property type="evidence" value="ECO:0007669"/>
    <property type="project" value="UniProtKB-EC"/>
</dbReference>
<dbReference type="Gene3D" id="3.10.310.30">
    <property type="match status" value="1"/>
</dbReference>
<name>A0A2K8KXT8_MARES</name>
<organism evidence="3 4">
    <name type="scientific">Mariprofundus aestuarium</name>
    <dbReference type="NCBI Taxonomy" id="1921086"/>
    <lineage>
        <taxon>Bacteria</taxon>
        <taxon>Pseudomonadati</taxon>
        <taxon>Pseudomonadota</taxon>
        <taxon>Candidatius Mariprofundia</taxon>
        <taxon>Mariprofundales</taxon>
        <taxon>Mariprofundaceae</taxon>
        <taxon>Mariprofundus</taxon>
    </lineage>
</organism>
<dbReference type="GO" id="GO:0003676">
    <property type="term" value="F:nucleic acid binding"/>
    <property type="evidence" value="ECO:0007669"/>
    <property type="project" value="InterPro"/>
</dbReference>
<evidence type="ECO:0000313" key="4">
    <source>
        <dbReference type="Proteomes" id="UP000231701"/>
    </source>
</evidence>
<dbReference type="SUPFAM" id="SSF64182">
    <property type="entry name" value="DHH phosphoesterases"/>
    <property type="match status" value="1"/>
</dbReference>
<dbReference type="EC" id="3.1.13.3" evidence="3"/>
<dbReference type="EMBL" id="CP018799">
    <property type="protein sequence ID" value="ATX79775.1"/>
    <property type="molecule type" value="Genomic_DNA"/>
</dbReference>
<proteinExistence type="predicted"/>
<dbReference type="InterPro" id="IPR003156">
    <property type="entry name" value="DHHA1_dom"/>
</dbReference>
<dbReference type="Gene3D" id="3.90.1640.10">
    <property type="entry name" value="inorganic pyrophosphatase (n-terminal core)"/>
    <property type="match status" value="1"/>
</dbReference>
<keyword evidence="3" id="KW-0378">Hydrolase</keyword>
<dbReference type="PANTHER" id="PTHR47618">
    <property type="entry name" value="BIFUNCTIONAL OLIGORIBONUCLEASE AND PAP PHOSPHATASE NRNA"/>
    <property type="match status" value="1"/>
</dbReference>